<evidence type="ECO:0000256" key="3">
    <source>
        <dbReference type="ARBA" id="ARBA00022490"/>
    </source>
</evidence>
<evidence type="ECO:0000256" key="4">
    <source>
        <dbReference type="ARBA" id="ARBA00022723"/>
    </source>
</evidence>
<keyword evidence="9" id="KW-1185">Reference proteome</keyword>
<evidence type="ECO:0000313" key="8">
    <source>
        <dbReference type="EMBL" id="CAK9327723.1"/>
    </source>
</evidence>
<protein>
    <recommendedName>
        <fullName evidence="7">FLZ-type domain-containing protein</fullName>
    </recommendedName>
</protein>
<feature type="zinc finger region" description="FLZ-type" evidence="6">
    <location>
        <begin position="62"/>
        <end position="106"/>
    </location>
</feature>
<comment type="subcellular location">
    <subcellularLocation>
        <location evidence="1">Cytoplasm</location>
    </subcellularLocation>
</comment>
<dbReference type="EMBL" id="OZ021742">
    <property type="protein sequence ID" value="CAK9327723.1"/>
    <property type="molecule type" value="Genomic_DNA"/>
</dbReference>
<dbReference type="PROSITE" id="PS51795">
    <property type="entry name" value="ZF_FLZ"/>
    <property type="match status" value="1"/>
</dbReference>
<evidence type="ECO:0000256" key="1">
    <source>
        <dbReference type="ARBA" id="ARBA00004496"/>
    </source>
</evidence>
<evidence type="ECO:0000256" key="6">
    <source>
        <dbReference type="PROSITE-ProRule" id="PRU01131"/>
    </source>
</evidence>
<keyword evidence="5" id="KW-0862">Zinc</keyword>
<evidence type="ECO:0000256" key="5">
    <source>
        <dbReference type="ARBA" id="ARBA00022771"/>
    </source>
</evidence>
<dbReference type="Pfam" id="PF04570">
    <property type="entry name" value="zf-FLZ"/>
    <property type="match status" value="1"/>
</dbReference>
<dbReference type="PANTHER" id="PTHR33059:SF4">
    <property type="entry name" value="FCS-LIKE ZINC FINGER 5"/>
    <property type="match status" value="1"/>
</dbReference>
<dbReference type="Proteomes" id="UP001642487">
    <property type="component" value="Chromosome 8"/>
</dbReference>
<evidence type="ECO:0000256" key="2">
    <source>
        <dbReference type="ARBA" id="ARBA00009374"/>
    </source>
</evidence>
<reference evidence="8 9" key="1">
    <citation type="submission" date="2024-03" db="EMBL/GenBank/DDBJ databases">
        <authorList>
            <person name="Gkanogiannis A."/>
            <person name="Becerra Lopez-Lavalle L."/>
        </authorList>
    </citation>
    <scope>NUCLEOTIDE SEQUENCE [LARGE SCALE GENOMIC DNA]</scope>
</reference>
<keyword evidence="5" id="KW-0863">Zinc-finger</keyword>
<dbReference type="InterPro" id="IPR007650">
    <property type="entry name" value="Zf-FLZ_dom"/>
</dbReference>
<proteinExistence type="inferred from homology"/>
<organism evidence="8 9">
    <name type="scientific">Citrullus colocynthis</name>
    <name type="common">colocynth</name>
    <dbReference type="NCBI Taxonomy" id="252529"/>
    <lineage>
        <taxon>Eukaryota</taxon>
        <taxon>Viridiplantae</taxon>
        <taxon>Streptophyta</taxon>
        <taxon>Embryophyta</taxon>
        <taxon>Tracheophyta</taxon>
        <taxon>Spermatophyta</taxon>
        <taxon>Magnoliopsida</taxon>
        <taxon>eudicotyledons</taxon>
        <taxon>Gunneridae</taxon>
        <taxon>Pentapetalae</taxon>
        <taxon>rosids</taxon>
        <taxon>fabids</taxon>
        <taxon>Cucurbitales</taxon>
        <taxon>Cucurbitaceae</taxon>
        <taxon>Benincaseae</taxon>
        <taxon>Citrullus</taxon>
    </lineage>
</organism>
<keyword evidence="4" id="KW-0479">Metal-binding</keyword>
<comment type="similarity">
    <text evidence="2">Belongs to the FLZ family.</text>
</comment>
<dbReference type="PANTHER" id="PTHR33059">
    <property type="entry name" value="FCS-LIKE ZINC FINGER 5"/>
    <property type="match status" value="1"/>
</dbReference>
<sequence length="140" mass="15391">MPPPKWLTMKRSTSQKEILFDVGGAAVPELENPTTAFDHRLLSMLSPRNNRRHSDEFPRSSHYLHACCLCQRRLVAGRDIYMYKGESAFCSAECRQQQMNQDEAKEKCSTGSKKGSAAVASAPTAVTKVSAINGETVAAV</sequence>
<keyword evidence="3" id="KW-0963">Cytoplasm</keyword>
<evidence type="ECO:0000313" key="9">
    <source>
        <dbReference type="Proteomes" id="UP001642487"/>
    </source>
</evidence>
<gene>
    <name evidence="8" type="ORF">CITCOLO1_LOCUS20111</name>
</gene>
<evidence type="ECO:0000259" key="7">
    <source>
        <dbReference type="PROSITE" id="PS51795"/>
    </source>
</evidence>
<feature type="domain" description="FLZ-type" evidence="7">
    <location>
        <begin position="62"/>
        <end position="106"/>
    </location>
</feature>
<accession>A0ABP0Z4K1</accession>
<name>A0ABP0Z4K1_9ROSI</name>